<comment type="caution">
    <text evidence="8">The sequence shown here is derived from an EMBL/GenBank/DDBJ whole genome shotgun (WGS) entry which is preliminary data.</text>
</comment>
<organism evidence="8 9">
    <name type="scientific">Daphnia galeata</name>
    <dbReference type="NCBI Taxonomy" id="27404"/>
    <lineage>
        <taxon>Eukaryota</taxon>
        <taxon>Metazoa</taxon>
        <taxon>Ecdysozoa</taxon>
        <taxon>Arthropoda</taxon>
        <taxon>Crustacea</taxon>
        <taxon>Branchiopoda</taxon>
        <taxon>Diplostraca</taxon>
        <taxon>Cladocera</taxon>
        <taxon>Anomopoda</taxon>
        <taxon>Daphniidae</taxon>
        <taxon>Daphnia</taxon>
    </lineage>
</organism>
<dbReference type="GO" id="GO:0005770">
    <property type="term" value="C:late endosome"/>
    <property type="evidence" value="ECO:0007669"/>
    <property type="project" value="TreeGrafter"/>
</dbReference>
<dbReference type="AlphaFoldDB" id="A0A8J2RUK1"/>
<gene>
    <name evidence="8" type="ORF">DGAL_LOCUS13220</name>
</gene>
<comment type="similarity">
    <text evidence="2">Belongs to the TMEM192 family.</text>
</comment>
<evidence type="ECO:0000256" key="6">
    <source>
        <dbReference type="ARBA" id="ARBA00023136"/>
    </source>
</evidence>
<keyword evidence="6 7" id="KW-0472">Membrane</keyword>
<dbReference type="GO" id="GO:0005765">
    <property type="term" value="C:lysosomal membrane"/>
    <property type="evidence" value="ECO:0007669"/>
    <property type="project" value="TreeGrafter"/>
</dbReference>
<dbReference type="PANTHER" id="PTHR31592">
    <property type="entry name" value="TRANSMEMBRANE PROTEIN 192"/>
    <property type="match status" value="1"/>
</dbReference>
<evidence type="ECO:0000256" key="4">
    <source>
        <dbReference type="ARBA" id="ARBA00022692"/>
    </source>
</evidence>
<evidence type="ECO:0000256" key="3">
    <source>
        <dbReference type="ARBA" id="ARBA00014635"/>
    </source>
</evidence>
<dbReference type="Pfam" id="PF14802">
    <property type="entry name" value="TMEM192"/>
    <property type="match status" value="1"/>
</dbReference>
<keyword evidence="5 7" id="KW-1133">Transmembrane helix</keyword>
<name>A0A8J2RUK1_9CRUS</name>
<keyword evidence="9" id="KW-1185">Reference proteome</keyword>
<evidence type="ECO:0000256" key="1">
    <source>
        <dbReference type="ARBA" id="ARBA00004141"/>
    </source>
</evidence>
<feature type="transmembrane region" description="Helical" evidence="7">
    <location>
        <begin position="148"/>
        <end position="170"/>
    </location>
</feature>
<evidence type="ECO:0000256" key="7">
    <source>
        <dbReference type="SAM" id="Phobius"/>
    </source>
</evidence>
<accession>A0A8J2RUK1</accession>
<proteinExistence type="inferred from homology"/>
<feature type="transmembrane region" description="Helical" evidence="7">
    <location>
        <begin position="104"/>
        <end position="128"/>
    </location>
</feature>
<dbReference type="PANTHER" id="PTHR31592:SF1">
    <property type="entry name" value="TRANSMEMBRANE PROTEIN 192"/>
    <property type="match status" value="1"/>
</dbReference>
<evidence type="ECO:0000313" key="8">
    <source>
        <dbReference type="EMBL" id="CAH0109736.1"/>
    </source>
</evidence>
<keyword evidence="4 7" id="KW-0812">Transmembrane</keyword>
<comment type="subcellular location">
    <subcellularLocation>
        <location evidence="1">Membrane</location>
        <topology evidence="1">Multi-pass membrane protein</topology>
    </subcellularLocation>
</comment>
<feature type="transmembrane region" description="Helical" evidence="7">
    <location>
        <begin position="62"/>
        <end position="83"/>
    </location>
</feature>
<evidence type="ECO:0000256" key="2">
    <source>
        <dbReference type="ARBA" id="ARBA00006314"/>
    </source>
</evidence>
<evidence type="ECO:0000256" key="5">
    <source>
        <dbReference type="ARBA" id="ARBA00022989"/>
    </source>
</evidence>
<protein>
    <recommendedName>
        <fullName evidence="3">Transmembrane protein 192</fullName>
    </recommendedName>
</protein>
<reference evidence="8" key="1">
    <citation type="submission" date="2021-11" db="EMBL/GenBank/DDBJ databases">
        <authorList>
            <person name="Schell T."/>
        </authorList>
    </citation>
    <scope>NUCLEOTIDE SEQUENCE</scope>
    <source>
        <strain evidence="8">M5</strain>
    </source>
</reference>
<feature type="transmembrane region" description="Helical" evidence="7">
    <location>
        <begin position="28"/>
        <end position="50"/>
    </location>
</feature>
<sequence length="250" mass="28577">MVLEDMRDLLLASDSPDQFFKPIRTLPIVIFLLTSDVTILITSFVLPQYYNPLDYQRHPSLYATLLYLQITLWVLTVIADQLITRKHQKSQLSGFLEFNRKIMPCMRAFLITVTSCSILLLTSAAVAWDYCPREKETCSQFVPLTPAHYVQIILSLQTCILLPVCLAYSVRIHQFNASHPLPDILEGQMVYSLSRSLPAFEDVGIRETTDDTLLEKQAEAIHFLKEHNARLSRKILSLTDQLGRYSDANV</sequence>
<dbReference type="Proteomes" id="UP000789390">
    <property type="component" value="Unassembled WGS sequence"/>
</dbReference>
<dbReference type="InterPro" id="IPR029399">
    <property type="entry name" value="TMEM192"/>
</dbReference>
<dbReference type="EMBL" id="CAKKLH010000294">
    <property type="protein sequence ID" value="CAH0109736.1"/>
    <property type="molecule type" value="Genomic_DNA"/>
</dbReference>
<evidence type="ECO:0000313" key="9">
    <source>
        <dbReference type="Proteomes" id="UP000789390"/>
    </source>
</evidence>